<keyword evidence="13" id="KW-0326">Glycosidase</keyword>
<comment type="caution">
    <text evidence="14">The sequence shown here is derived from an EMBL/GenBank/DDBJ whole genome shotgun (WGS) entry which is preliminary data.</text>
</comment>
<dbReference type="PRINTS" id="PR00747">
    <property type="entry name" value="GLYHDRLASE47"/>
</dbReference>
<evidence type="ECO:0000256" key="1">
    <source>
        <dbReference type="ARBA" id="ARBA00001913"/>
    </source>
</evidence>
<dbReference type="PANTHER" id="PTHR11742">
    <property type="entry name" value="MANNOSYL-OLIGOSACCHARIDE ALPHA-1,2-MANNOSIDASE-RELATED"/>
    <property type="match status" value="1"/>
</dbReference>
<evidence type="ECO:0000256" key="4">
    <source>
        <dbReference type="ARBA" id="ARBA00022723"/>
    </source>
</evidence>
<evidence type="ECO:0000313" key="15">
    <source>
        <dbReference type="Proteomes" id="UP000813824"/>
    </source>
</evidence>
<dbReference type="GO" id="GO:0005975">
    <property type="term" value="P:carbohydrate metabolic process"/>
    <property type="evidence" value="ECO:0007669"/>
    <property type="project" value="InterPro"/>
</dbReference>
<dbReference type="InterPro" id="IPR050749">
    <property type="entry name" value="Glycosyl_Hydrolase_47"/>
</dbReference>
<evidence type="ECO:0000256" key="9">
    <source>
        <dbReference type="ARBA" id="ARBA00048605"/>
    </source>
</evidence>
<feature type="active site" evidence="10">
    <location>
        <position position="484"/>
    </location>
</feature>
<name>A0A8K0XSN1_9AGAR</name>
<sequence>MFPLLSFSSFQDPGQVIRRISYLSILALVLLTVYFTSTSSPNISPALRWGPYVGESDRTKLANQSTVWFQRAERVRNAYIHAYSNYRRYAFPHDEIMPLSKEWQDNFNGWGVSVFDSLDTMYLMRLDEEFSNALDLVERTTFSMEKNATLSVFETTIRYLGGLLSAYALSGNHLLLQKADELAEAMSPAFDTMSGLPWSSVNTVTGDVSGSYFGSLAEVASCQLEYTYLARETGKQEHYHKVDRIMKSLSANIPSRASMLPNHLSTINGLPTDVSYSAGGGADSGHEYLLKYYLLTSHQDPLSLDMYMRTTNEILTKLLYLSPKRSLLYVTDINQDGEASHLFEHLSCFLPGLLALGVHSLPVSAFDNATLLYTPYQEPFLSSFRLQEVHMWAAIGLGESCWLMYADQPTGLGPESVIMNPPPASRDHSRAFNISSGLWVEAIAKWNDGKREAEPPGTEEKSPESHFLSKDYLIYKAQYFLRPETIESMYYLWKVTGDERWRHRAWSIFEAIEQETKTEAGYASLLSVETSPAVQLDEMPSYFLAETLKYLYLFMDESDRVPLDMWVFNTEAHPLPIFTWTEAQKSAFNITR</sequence>
<dbReference type="GO" id="GO:0005509">
    <property type="term" value="F:calcium ion binding"/>
    <property type="evidence" value="ECO:0007669"/>
    <property type="project" value="InterPro"/>
</dbReference>
<dbReference type="EMBL" id="JAEVFJ010000006">
    <property type="protein sequence ID" value="KAH8103847.1"/>
    <property type="molecule type" value="Genomic_DNA"/>
</dbReference>
<comment type="catalytic activity">
    <reaction evidence="8">
        <text>N(4)-(alpha-D-Man-(1-&gt;2)-alpha-D-Man-(1-&gt;2)-alpha-D-Man-(1-&gt;3)-[alpha-D-Man-(1-&gt;3)-[alpha-D-Man-(1-&gt;2)-alpha-D-Man-(1-&gt;6)]-alpha-D-Man-(1-&gt;6)]-beta-D-Man-(1-&gt;4)-beta-D-GlcNAc-(1-&gt;4)-beta-D-GlcNAc)-L-asparaginyl-[protein] (N-glucan mannose isomer 8A1,2,3B1,3) + 3 H2O = N(4)-(alpha-D-Man-(1-&gt;3)-[alpha-D-Man-(1-&gt;3)-[alpha-D-Man-(1-&gt;6)]-alpha-D-Man-(1-&gt;6)]-beta-D-Man-(1-&gt;4)-beta-D-GlcNAc-(1-&gt;4)-beta-D-GlcNAc)-L-asparaginyl-[protein] (N-glucan mannose isomer 5A1,2) + 3 beta-D-mannose</text>
        <dbReference type="Rhea" id="RHEA:56028"/>
        <dbReference type="Rhea" id="RHEA-COMP:14358"/>
        <dbReference type="Rhea" id="RHEA-COMP:14367"/>
        <dbReference type="ChEBI" id="CHEBI:15377"/>
        <dbReference type="ChEBI" id="CHEBI:28563"/>
        <dbReference type="ChEBI" id="CHEBI:59087"/>
        <dbReference type="ChEBI" id="CHEBI:60628"/>
        <dbReference type="EC" id="3.2.1.113"/>
    </reaction>
</comment>
<dbReference type="GO" id="GO:0036503">
    <property type="term" value="P:ERAD pathway"/>
    <property type="evidence" value="ECO:0007669"/>
    <property type="project" value="UniProtKB-ARBA"/>
</dbReference>
<evidence type="ECO:0000313" key="14">
    <source>
        <dbReference type="EMBL" id="KAH8103847.1"/>
    </source>
</evidence>
<feature type="active site" description="Proton donor" evidence="10">
    <location>
        <position position="415"/>
    </location>
</feature>
<feature type="disulfide bond" evidence="12">
    <location>
        <begin position="348"/>
        <end position="401"/>
    </location>
</feature>
<evidence type="ECO:0000256" key="10">
    <source>
        <dbReference type="PIRSR" id="PIRSR601382-1"/>
    </source>
</evidence>
<evidence type="ECO:0000256" key="12">
    <source>
        <dbReference type="PIRSR" id="PIRSR601382-3"/>
    </source>
</evidence>
<feature type="active site" description="Proton donor" evidence="10">
    <location>
        <position position="154"/>
    </location>
</feature>
<keyword evidence="15" id="KW-1185">Reference proteome</keyword>
<feature type="binding site" evidence="11">
    <location>
        <position position="570"/>
    </location>
    <ligand>
        <name>Ca(2+)</name>
        <dbReference type="ChEBI" id="CHEBI:29108"/>
    </ligand>
</feature>
<evidence type="ECO:0000256" key="13">
    <source>
        <dbReference type="RuleBase" id="RU361193"/>
    </source>
</evidence>
<dbReference type="InterPro" id="IPR036026">
    <property type="entry name" value="Seven-hairpin_glycosidases"/>
</dbReference>
<evidence type="ECO:0000256" key="5">
    <source>
        <dbReference type="ARBA" id="ARBA00022801"/>
    </source>
</evidence>
<evidence type="ECO:0000256" key="8">
    <source>
        <dbReference type="ARBA" id="ARBA00047669"/>
    </source>
</evidence>
<keyword evidence="6 11" id="KW-0106">Calcium</keyword>
<keyword evidence="7 12" id="KW-1015">Disulfide bond</keyword>
<gene>
    <name evidence="14" type="ORF">BXZ70DRAFT_667928</name>
</gene>
<protein>
    <recommendedName>
        <fullName evidence="13">alpha-1,2-Mannosidase</fullName>
        <ecNumber evidence="13">3.2.1.-</ecNumber>
    </recommendedName>
</protein>
<dbReference type="AlphaFoldDB" id="A0A8K0XSN1"/>
<evidence type="ECO:0000256" key="3">
    <source>
        <dbReference type="ARBA" id="ARBA00007658"/>
    </source>
</evidence>
<dbReference type="GO" id="GO:0005783">
    <property type="term" value="C:endoplasmic reticulum"/>
    <property type="evidence" value="ECO:0007669"/>
    <property type="project" value="TreeGrafter"/>
</dbReference>
<organism evidence="14 15">
    <name type="scientific">Cristinia sonorae</name>
    <dbReference type="NCBI Taxonomy" id="1940300"/>
    <lineage>
        <taxon>Eukaryota</taxon>
        <taxon>Fungi</taxon>
        <taxon>Dikarya</taxon>
        <taxon>Basidiomycota</taxon>
        <taxon>Agaricomycotina</taxon>
        <taxon>Agaricomycetes</taxon>
        <taxon>Agaricomycetidae</taxon>
        <taxon>Agaricales</taxon>
        <taxon>Pleurotineae</taxon>
        <taxon>Stephanosporaceae</taxon>
        <taxon>Cristinia</taxon>
    </lineage>
</organism>
<keyword evidence="5 13" id="KW-0378">Hydrolase</keyword>
<dbReference type="OrthoDB" id="8118055at2759"/>
<comment type="cofactor">
    <cofactor evidence="1 11">
        <name>Ca(2+)</name>
        <dbReference type="ChEBI" id="CHEBI:29108"/>
    </cofactor>
</comment>
<evidence type="ECO:0000256" key="6">
    <source>
        <dbReference type="ARBA" id="ARBA00022837"/>
    </source>
</evidence>
<keyword evidence="4 11" id="KW-0479">Metal-binding</keyword>
<dbReference type="GO" id="GO:0016020">
    <property type="term" value="C:membrane"/>
    <property type="evidence" value="ECO:0007669"/>
    <property type="project" value="InterPro"/>
</dbReference>
<proteinExistence type="inferred from homology"/>
<reference evidence="14" key="1">
    <citation type="journal article" date="2021" name="New Phytol.">
        <title>Evolutionary innovations through gain and loss of genes in the ectomycorrhizal Boletales.</title>
        <authorList>
            <person name="Wu G."/>
            <person name="Miyauchi S."/>
            <person name="Morin E."/>
            <person name="Kuo A."/>
            <person name="Drula E."/>
            <person name="Varga T."/>
            <person name="Kohler A."/>
            <person name="Feng B."/>
            <person name="Cao Y."/>
            <person name="Lipzen A."/>
            <person name="Daum C."/>
            <person name="Hundley H."/>
            <person name="Pangilinan J."/>
            <person name="Johnson J."/>
            <person name="Barry K."/>
            <person name="LaButti K."/>
            <person name="Ng V."/>
            <person name="Ahrendt S."/>
            <person name="Min B."/>
            <person name="Choi I.G."/>
            <person name="Park H."/>
            <person name="Plett J.M."/>
            <person name="Magnuson J."/>
            <person name="Spatafora J.W."/>
            <person name="Nagy L.G."/>
            <person name="Henrissat B."/>
            <person name="Grigoriev I.V."/>
            <person name="Yang Z.L."/>
            <person name="Xu J."/>
            <person name="Martin F.M."/>
        </authorList>
    </citation>
    <scope>NUCLEOTIDE SEQUENCE</scope>
    <source>
        <strain evidence="14">KKN 215</strain>
    </source>
</reference>
<comment type="pathway">
    <text evidence="2">Protein modification; protein glycosylation.</text>
</comment>
<evidence type="ECO:0000256" key="2">
    <source>
        <dbReference type="ARBA" id="ARBA00004922"/>
    </source>
</evidence>
<feature type="active site" evidence="10">
    <location>
        <position position="283"/>
    </location>
</feature>
<dbReference type="Gene3D" id="1.50.10.10">
    <property type="match status" value="1"/>
</dbReference>
<dbReference type="EC" id="3.2.1.-" evidence="13"/>
<comment type="catalytic activity">
    <reaction evidence="9">
        <text>N(4)-(alpha-D-Man-(1-&gt;2)-alpha-D-Man-(1-&gt;2)-alpha-D-Man-(1-&gt;3)-[alpha-D-Man-(1-&gt;2)-alpha-D-Man-(1-&gt;3)-[alpha-D-Man-(1-&gt;2)-alpha-D-Man-(1-&gt;6)]-alpha-D-Man-(1-&gt;6)]-beta-D-Man-(1-&gt;4)-beta-D-GlcNAc-(1-&gt;4)-beta-D-GlcNAc)-L-asparaginyl-[protein] (N-glucan mannose isomer 9A1,2,3B1,2,3) + 4 H2O = N(4)-(alpha-D-Man-(1-&gt;3)-[alpha-D-Man-(1-&gt;3)-[alpha-D-Man-(1-&gt;6)]-alpha-D-Man-(1-&gt;6)]-beta-D-Man-(1-&gt;4)-beta-D-GlcNAc-(1-&gt;4)-beta-D-GlcNAc)-L-asparaginyl-[protein] (N-glucan mannose isomer 5A1,2) + 4 beta-D-mannose</text>
        <dbReference type="Rhea" id="RHEA:56008"/>
        <dbReference type="Rhea" id="RHEA-COMP:14356"/>
        <dbReference type="Rhea" id="RHEA-COMP:14367"/>
        <dbReference type="ChEBI" id="CHEBI:15377"/>
        <dbReference type="ChEBI" id="CHEBI:28563"/>
        <dbReference type="ChEBI" id="CHEBI:59087"/>
        <dbReference type="ChEBI" id="CHEBI:139493"/>
        <dbReference type="EC" id="3.2.1.113"/>
    </reaction>
</comment>
<dbReference type="InterPro" id="IPR001382">
    <property type="entry name" value="Glyco_hydro_47"/>
</dbReference>
<dbReference type="PANTHER" id="PTHR11742:SF55">
    <property type="entry name" value="ENDOPLASMIC RETICULUM MANNOSYL-OLIGOSACCHARIDE 1,2-ALPHA-MANNOSIDASE"/>
    <property type="match status" value="1"/>
</dbReference>
<accession>A0A8K0XSN1</accession>
<evidence type="ECO:0000256" key="11">
    <source>
        <dbReference type="PIRSR" id="PIRSR601382-2"/>
    </source>
</evidence>
<dbReference type="Proteomes" id="UP000813824">
    <property type="component" value="Unassembled WGS sequence"/>
</dbReference>
<dbReference type="GO" id="GO:0004571">
    <property type="term" value="F:mannosyl-oligosaccharide 1,2-alpha-mannosidase activity"/>
    <property type="evidence" value="ECO:0007669"/>
    <property type="project" value="UniProtKB-EC"/>
</dbReference>
<comment type="similarity">
    <text evidence="3 13">Belongs to the glycosyl hydrolase 47 family.</text>
</comment>
<dbReference type="Pfam" id="PF01532">
    <property type="entry name" value="Glyco_hydro_47"/>
    <property type="match status" value="1"/>
</dbReference>
<dbReference type="SUPFAM" id="SSF48225">
    <property type="entry name" value="Seven-hairpin glycosidases"/>
    <property type="match status" value="1"/>
</dbReference>
<evidence type="ECO:0000256" key="7">
    <source>
        <dbReference type="ARBA" id="ARBA00023157"/>
    </source>
</evidence>
<dbReference type="InterPro" id="IPR012341">
    <property type="entry name" value="6hp_glycosidase-like_sf"/>
</dbReference>